<dbReference type="Proteomes" id="UP001178888">
    <property type="component" value="Unassembled WGS sequence"/>
</dbReference>
<comment type="caution">
    <text evidence="1">The sequence shown here is derived from an EMBL/GenBank/DDBJ whole genome shotgun (WGS) entry which is preliminary data.</text>
</comment>
<gene>
    <name evidence="1" type="ORF">RCG21_33325</name>
</gene>
<sequence>MRLEIFLLLLLKEKKIQPNGNAIDIWKLYHSIKKIFESEMSIGDRIIKEIRENGMMGGYNSGHLGNIELVPYEEGLAVVNNG</sequence>
<name>A0AA90TWZ5_9BACI</name>
<protein>
    <submittedName>
        <fullName evidence="1">Uncharacterized protein</fullName>
    </submittedName>
</protein>
<dbReference type="EMBL" id="JAVGVR010000002">
    <property type="protein sequence ID" value="MDQ6601070.1"/>
    <property type="molecule type" value="Genomic_DNA"/>
</dbReference>
<evidence type="ECO:0000313" key="2">
    <source>
        <dbReference type="Proteomes" id="UP001178888"/>
    </source>
</evidence>
<dbReference type="RefSeq" id="WP_308914688.1">
    <property type="nucleotide sequence ID" value="NZ_JAVGVR010000002.1"/>
</dbReference>
<evidence type="ECO:0000313" key="1">
    <source>
        <dbReference type="EMBL" id="MDQ6601070.1"/>
    </source>
</evidence>
<keyword evidence="2" id="KW-1185">Reference proteome</keyword>
<proteinExistence type="predicted"/>
<dbReference type="AlphaFoldDB" id="A0AA90TWZ5"/>
<accession>A0AA90TWZ5</accession>
<organism evidence="1 2">
    <name type="scientific">Bacillus salipaludis</name>
    <dbReference type="NCBI Taxonomy" id="2547811"/>
    <lineage>
        <taxon>Bacteria</taxon>
        <taxon>Bacillati</taxon>
        <taxon>Bacillota</taxon>
        <taxon>Bacilli</taxon>
        <taxon>Bacillales</taxon>
        <taxon>Bacillaceae</taxon>
        <taxon>Bacillus</taxon>
    </lineage>
</organism>
<reference evidence="1" key="1">
    <citation type="submission" date="2023-08" db="EMBL/GenBank/DDBJ databases">
        <title>Nitrogen cycling bacteria in agricultural field soils.</title>
        <authorList>
            <person name="Jang J."/>
        </authorList>
    </citation>
    <scope>NUCLEOTIDE SEQUENCE</scope>
    <source>
        <strain evidence="1">PS3-36</strain>
    </source>
</reference>